<name>A0A0W0WGT3_9GAMM</name>
<dbReference type="PATRIC" id="fig|466.6.peg.136"/>
<protein>
    <submittedName>
        <fullName evidence="1">Uncharacterized protein</fullName>
    </submittedName>
</protein>
<dbReference type="RefSeq" id="WP_058450969.1">
    <property type="nucleotide sequence ID" value="NZ_CAAAIB010000001.1"/>
</dbReference>
<evidence type="ECO:0000313" key="1">
    <source>
        <dbReference type="EMBL" id="KTD31544.1"/>
    </source>
</evidence>
<gene>
    <name evidence="1" type="ORF">Lmac_0128</name>
</gene>
<dbReference type="EMBL" id="LNYL01000004">
    <property type="protein sequence ID" value="KTD31544.1"/>
    <property type="molecule type" value="Genomic_DNA"/>
</dbReference>
<organism evidence="1 2">
    <name type="scientific">Legionella maceachernii</name>
    <dbReference type="NCBI Taxonomy" id="466"/>
    <lineage>
        <taxon>Bacteria</taxon>
        <taxon>Pseudomonadati</taxon>
        <taxon>Pseudomonadota</taxon>
        <taxon>Gammaproteobacteria</taxon>
        <taxon>Legionellales</taxon>
        <taxon>Legionellaceae</taxon>
        <taxon>Legionella</taxon>
    </lineage>
</organism>
<dbReference type="AlphaFoldDB" id="A0A0W0WGT3"/>
<accession>A0A0W0WGT3</accession>
<reference evidence="1 2" key="1">
    <citation type="submission" date="2015-11" db="EMBL/GenBank/DDBJ databases">
        <title>Genomic analysis of 38 Legionella species identifies large and diverse effector repertoires.</title>
        <authorList>
            <person name="Burstein D."/>
            <person name="Amaro F."/>
            <person name="Zusman T."/>
            <person name="Lifshitz Z."/>
            <person name="Cohen O."/>
            <person name="Gilbert J.A."/>
            <person name="Pupko T."/>
            <person name="Shuman H.A."/>
            <person name="Segal G."/>
        </authorList>
    </citation>
    <scope>NUCLEOTIDE SEQUENCE [LARGE SCALE GENOMIC DNA]</scope>
    <source>
        <strain evidence="1 2">PX-1-G2-E2</strain>
    </source>
</reference>
<proteinExistence type="predicted"/>
<keyword evidence="2" id="KW-1185">Reference proteome</keyword>
<sequence length="251" mass="28809">MSSSLALRTESIEIESHLPLSDKLIFALEQFTRKHYSLVDTQQFYENVLGLRKSGGLGIFYHNHSIVGFSRICRNLIKAQGKQVTAYTGGTYHDPKIDLSFTAAKFCLAKAIRYKLVRPEEEMVYFTLAGSPERYQFLAKLNNEIHPRQNQPIPEFVIMLAESLKRQNGWNANPRHPLLINHPMQWLNPPSFQPDKADELTHYYNALNPDYLNGTALLTYVPIDLTHISLVVRRVLTEMRTPPQRLAMEAV</sequence>
<evidence type="ECO:0000313" key="2">
    <source>
        <dbReference type="Proteomes" id="UP000054908"/>
    </source>
</evidence>
<dbReference type="Proteomes" id="UP000054908">
    <property type="component" value="Unassembled WGS sequence"/>
</dbReference>
<comment type="caution">
    <text evidence="1">The sequence shown here is derived from an EMBL/GenBank/DDBJ whole genome shotgun (WGS) entry which is preliminary data.</text>
</comment>
<dbReference type="OrthoDB" id="5640016at2"/>